<dbReference type="Pfam" id="PF00672">
    <property type="entry name" value="HAMP"/>
    <property type="match status" value="1"/>
</dbReference>
<dbReference type="EMBL" id="JAESWA010000027">
    <property type="protein sequence ID" value="MBL4933782.1"/>
    <property type="molecule type" value="Genomic_DNA"/>
</dbReference>
<evidence type="ECO:0000256" key="7">
    <source>
        <dbReference type="ARBA" id="ARBA00023224"/>
    </source>
</evidence>
<keyword evidence="14" id="KW-1185">Reference proteome</keyword>
<keyword evidence="2" id="KW-1003">Cell membrane</keyword>
<keyword evidence="3" id="KW-0145">Chemotaxis</keyword>
<dbReference type="InterPro" id="IPR029151">
    <property type="entry name" value="Sensor-like_sf"/>
</dbReference>
<organism evidence="13 14">
    <name type="scientific">Clostridium paridis</name>
    <dbReference type="NCBI Taxonomy" id="2803863"/>
    <lineage>
        <taxon>Bacteria</taxon>
        <taxon>Bacillati</taxon>
        <taxon>Bacillota</taxon>
        <taxon>Clostridia</taxon>
        <taxon>Eubacteriales</taxon>
        <taxon>Clostridiaceae</taxon>
        <taxon>Clostridium</taxon>
    </lineage>
</organism>
<evidence type="ECO:0000313" key="13">
    <source>
        <dbReference type="EMBL" id="MBL4933782.1"/>
    </source>
</evidence>
<evidence type="ECO:0000256" key="10">
    <source>
        <dbReference type="SAM" id="Phobius"/>
    </source>
</evidence>
<name>A0A937FJQ7_9CLOT</name>
<dbReference type="Gene3D" id="1.10.8.500">
    <property type="entry name" value="HAMP domain in histidine kinase"/>
    <property type="match status" value="1"/>
</dbReference>
<dbReference type="CDD" id="cd11386">
    <property type="entry name" value="MCP_signal"/>
    <property type="match status" value="1"/>
</dbReference>
<feature type="transmembrane region" description="Helical" evidence="10">
    <location>
        <begin position="12"/>
        <end position="35"/>
    </location>
</feature>
<reference evidence="13" key="1">
    <citation type="submission" date="2021-01" db="EMBL/GenBank/DDBJ databases">
        <title>Genome public.</title>
        <authorList>
            <person name="Liu C."/>
            <person name="Sun Q."/>
        </authorList>
    </citation>
    <scope>NUCLEOTIDE SEQUENCE</scope>
    <source>
        <strain evidence="13">YIM B02565</strain>
    </source>
</reference>
<dbReference type="Gene3D" id="1.10.287.950">
    <property type="entry name" value="Methyl-accepting chemotaxis protein"/>
    <property type="match status" value="1"/>
</dbReference>
<comment type="caution">
    <text evidence="13">The sequence shown here is derived from an EMBL/GenBank/DDBJ whole genome shotgun (WGS) entry which is preliminary data.</text>
</comment>
<dbReference type="CDD" id="cd12913">
    <property type="entry name" value="PDC1_MCP_like"/>
    <property type="match status" value="1"/>
</dbReference>
<evidence type="ECO:0000256" key="9">
    <source>
        <dbReference type="PROSITE-ProRule" id="PRU00284"/>
    </source>
</evidence>
<dbReference type="SMART" id="SM00304">
    <property type="entry name" value="HAMP"/>
    <property type="match status" value="1"/>
</dbReference>
<keyword evidence="4 10" id="KW-0812">Transmembrane</keyword>
<accession>A0A937FJQ7</accession>
<dbReference type="CDD" id="cd06225">
    <property type="entry name" value="HAMP"/>
    <property type="match status" value="1"/>
</dbReference>
<comment type="subcellular location">
    <subcellularLocation>
        <location evidence="1">Cell membrane</location>
        <topology evidence="1">Multi-pass membrane protein</topology>
    </subcellularLocation>
</comment>
<dbReference type="PROSITE" id="PS50885">
    <property type="entry name" value="HAMP"/>
    <property type="match status" value="1"/>
</dbReference>
<proteinExistence type="inferred from homology"/>
<evidence type="ECO:0000256" key="3">
    <source>
        <dbReference type="ARBA" id="ARBA00022500"/>
    </source>
</evidence>
<dbReference type="InterPro" id="IPR033479">
    <property type="entry name" value="dCache_1"/>
</dbReference>
<dbReference type="Proteomes" id="UP000623681">
    <property type="component" value="Unassembled WGS sequence"/>
</dbReference>
<evidence type="ECO:0000256" key="8">
    <source>
        <dbReference type="ARBA" id="ARBA00029447"/>
    </source>
</evidence>
<evidence type="ECO:0000259" key="11">
    <source>
        <dbReference type="PROSITE" id="PS50111"/>
    </source>
</evidence>
<dbReference type="Pfam" id="PF00015">
    <property type="entry name" value="MCPsignal"/>
    <property type="match status" value="1"/>
</dbReference>
<dbReference type="GO" id="GO:0006935">
    <property type="term" value="P:chemotaxis"/>
    <property type="evidence" value="ECO:0007669"/>
    <property type="project" value="UniProtKB-KW"/>
</dbReference>
<dbReference type="InterPro" id="IPR003660">
    <property type="entry name" value="HAMP_dom"/>
</dbReference>
<evidence type="ECO:0000256" key="2">
    <source>
        <dbReference type="ARBA" id="ARBA00022475"/>
    </source>
</evidence>
<sequence>MRKKVSLRGIRAKLVTGFLSICIIPLLVLGISSYLQSKSTLTKKFEVTSGQTVSEINKAVDTYLNSKVTMVNMASGNDSFVSFDGSQEKTTLVYRYLQDIQVSSKDIISASMGTEDGKYFRYPEAQMEAGYDPRTRDWYKLALDNEGKAVITKATKNAATGQIMTSVAKAVINNGKVIGVVVVNIDLNAMADKFKDSKIGDSGYVYISDSEGVILSHPNSKIIGTPEATKLSIWNDIKNGKSGLIRYTYNGADKYSSYITNETSGWKIVAAMGITEVDNDVNAIRNIMLIVIAAVIVIAIFVSLYLSSGMAKNAKQLSKAFNDAANGDLSAKVDIKSKDEFGDLGKDFNSMLANIAKLMKDVKMSSETVAENSQILSTMAGETTVSITQVSKAIEEIALGATQQAQSSQDAAMDISNLAIGIDEISATTKDVENLSRNALELGNKGLDMVNDLATKSSKTKSSSIEVSEIVMEMSKNTEEINMISDAIVDITDQTNLLALNASIEAARAGEAGKGFAVVAEEIRQLAEQSRNSTEEIRKIIESVKSMSKSAVKAIESSNAIVNEQEVAVVETEKIFNDILKSINGLTDGIKTIISSTSVIAAKKNNVIMQIDNISAVSQETASGSEEVSASAEEINATMEEVARFTEELQDLSTLLKAGVSKFKIE</sequence>
<dbReference type="PROSITE" id="PS50111">
    <property type="entry name" value="CHEMOTAXIS_TRANSDUC_2"/>
    <property type="match status" value="1"/>
</dbReference>
<dbReference type="Gene3D" id="3.30.450.20">
    <property type="entry name" value="PAS domain"/>
    <property type="match status" value="2"/>
</dbReference>
<dbReference type="Pfam" id="PF02743">
    <property type="entry name" value="dCache_1"/>
    <property type="match status" value="1"/>
</dbReference>
<dbReference type="SMART" id="SM00283">
    <property type="entry name" value="MA"/>
    <property type="match status" value="1"/>
</dbReference>
<evidence type="ECO:0000256" key="5">
    <source>
        <dbReference type="ARBA" id="ARBA00022989"/>
    </source>
</evidence>
<dbReference type="GO" id="GO:0007165">
    <property type="term" value="P:signal transduction"/>
    <property type="evidence" value="ECO:0007669"/>
    <property type="project" value="UniProtKB-KW"/>
</dbReference>
<dbReference type="PANTHER" id="PTHR32089">
    <property type="entry name" value="METHYL-ACCEPTING CHEMOTAXIS PROTEIN MCPB"/>
    <property type="match status" value="1"/>
</dbReference>
<feature type="domain" description="HAMP" evidence="12">
    <location>
        <begin position="308"/>
        <end position="360"/>
    </location>
</feature>
<dbReference type="SUPFAM" id="SSF58104">
    <property type="entry name" value="Methyl-accepting chemotaxis protein (MCP) signaling domain"/>
    <property type="match status" value="1"/>
</dbReference>
<evidence type="ECO:0000256" key="6">
    <source>
        <dbReference type="ARBA" id="ARBA00023136"/>
    </source>
</evidence>
<dbReference type="SUPFAM" id="SSF103190">
    <property type="entry name" value="Sensory domain-like"/>
    <property type="match status" value="1"/>
</dbReference>
<feature type="domain" description="Methyl-accepting transducer" evidence="11">
    <location>
        <begin position="379"/>
        <end position="636"/>
    </location>
</feature>
<dbReference type="InterPro" id="IPR004089">
    <property type="entry name" value="MCPsignal_dom"/>
</dbReference>
<dbReference type="PANTHER" id="PTHR32089:SF114">
    <property type="entry name" value="METHYL-ACCEPTING CHEMOTAXIS PROTEIN MCPB"/>
    <property type="match status" value="1"/>
</dbReference>
<dbReference type="RefSeq" id="WP_202769238.1">
    <property type="nucleotide sequence ID" value="NZ_JAESWA010000027.1"/>
</dbReference>
<evidence type="ECO:0000256" key="1">
    <source>
        <dbReference type="ARBA" id="ARBA00004651"/>
    </source>
</evidence>
<gene>
    <name evidence="13" type="ORF">JK634_18525</name>
</gene>
<evidence type="ECO:0000259" key="12">
    <source>
        <dbReference type="PROSITE" id="PS50885"/>
    </source>
</evidence>
<protein>
    <submittedName>
        <fullName evidence="13">Methyl-accepting chemotaxis protein</fullName>
    </submittedName>
</protein>
<keyword evidence="5 10" id="KW-1133">Transmembrane helix</keyword>
<evidence type="ECO:0000313" key="14">
    <source>
        <dbReference type="Proteomes" id="UP000623681"/>
    </source>
</evidence>
<feature type="transmembrane region" description="Helical" evidence="10">
    <location>
        <begin position="287"/>
        <end position="306"/>
    </location>
</feature>
<dbReference type="AlphaFoldDB" id="A0A937FJQ7"/>
<comment type="similarity">
    <text evidence="8">Belongs to the methyl-accepting chemotaxis (MCP) protein family.</text>
</comment>
<dbReference type="CDD" id="cd12912">
    <property type="entry name" value="PDC2_MCP_like"/>
    <property type="match status" value="1"/>
</dbReference>
<keyword evidence="6 10" id="KW-0472">Membrane</keyword>
<dbReference type="GO" id="GO:0005886">
    <property type="term" value="C:plasma membrane"/>
    <property type="evidence" value="ECO:0007669"/>
    <property type="project" value="UniProtKB-SubCell"/>
</dbReference>
<keyword evidence="7 9" id="KW-0807">Transducer</keyword>
<evidence type="ECO:0000256" key="4">
    <source>
        <dbReference type="ARBA" id="ARBA00022692"/>
    </source>
</evidence>